<organism evidence="2 3">
    <name type="scientific">Mycoplasma putrefaciens Mput9231</name>
    <dbReference type="NCBI Taxonomy" id="1292033"/>
    <lineage>
        <taxon>Bacteria</taxon>
        <taxon>Bacillati</taxon>
        <taxon>Mycoplasmatota</taxon>
        <taxon>Mollicutes</taxon>
        <taxon>Mycoplasmataceae</taxon>
        <taxon>Mycoplasma</taxon>
    </lineage>
</organism>
<evidence type="ECO:0008006" key="4">
    <source>
        <dbReference type="Google" id="ProtNLM"/>
    </source>
</evidence>
<accession>M9WGZ4</accession>
<evidence type="ECO:0000313" key="3">
    <source>
        <dbReference type="Proteomes" id="UP000012984"/>
    </source>
</evidence>
<dbReference type="AlphaFoldDB" id="M9WGZ4"/>
<keyword evidence="3" id="KW-1185">Reference proteome</keyword>
<feature type="transmembrane region" description="Helical" evidence="1">
    <location>
        <begin position="94"/>
        <end position="116"/>
    </location>
</feature>
<feature type="transmembrane region" description="Helical" evidence="1">
    <location>
        <begin position="153"/>
        <end position="176"/>
    </location>
</feature>
<feature type="transmembrane region" description="Helical" evidence="1">
    <location>
        <begin position="196"/>
        <end position="218"/>
    </location>
</feature>
<dbReference type="HOGENOM" id="CLU_955872_0_0_14"/>
<feature type="transmembrane region" description="Helical" evidence="1">
    <location>
        <begin position="47"/>
        <end position="70"/>
    </location>
</feature>
<reference evidence="2 3" key="1">
    <citation type="journal article" date="2013" name="Genome Announc.">
        <title>Complete Genome Sequence of Mycoplasma putrefaciens Strain 9231, One of the Agents of Contagious Agalactia in Goats.</title>
        <authorList>
            <person name="Dupuy V."/>
            <person name="Sirand-Pugnet P."/>
            <person name="Baranowski E."/>
            <person name="Barre A."/>
            <person name="Breton M."/>
            <person name="Couture C."/>
            <person name="Dordet-Frisoni E."/>
            <person name="Gaurivaud P."/>
            <person name="Jacob D."/>
            <person name="Lemaitre C."/>
            <person name="Manso-Silvan L."/>
            <person name="Nikolski M."/>
            <person name="Nouvel L.X."/>
            <person name="Poumarat F."/>
            <person name="Tardy F."/>
            <person name="Thebault P."/>
            <person name="Theil S."/>
            <person name="Citti C."/>
            <person name="Blanchard A."/>
            <person name="Thiaucourt F."/>
        </authorList>
    </citation>
    <scope>NUCLEOTIDE SEQUENCE [LARGE SCALE GENOMIC DNA]</scope>
    <source>
        <strain evidence="2">Mput9231</strain>
    </source>
</reference>
<protein>
    <recommendedName>
        <fullName evidence="4">Transmembrane protein</fullName>
    </recommendedName>
</protein>
<proteinExistence type="predicted"/>
<evidence type="ECO:0000256" key="1">
    <source>
        <dbReference type="SAM" id="Phobius"/>
    </source>
</evidence>
<feature type="transmembrane region" description="Helical" evidence="1">
    <location>
        <begin position="252"/>
        <end position="272"/>
    </location>
</feature>
<keyword evidence="1" id="KW-0812">Transmembrane</keyword>
<dbReference type="EMBL" id="CP004357">
    <property type="protein sequence ID" value="AGJ90725.1"/>
    <property type="molecule type" value="Genomic_DNA"/>
</dbReference>
<dbReference type="NCBIfam" id="NF045846">
    <property type="entry name" value="MSC0882_dom"/>
    <property type="match status" value="1"/>
</dbReference>
<dbReference type="PATRIC" id="fig|1292033.3.peg.292"/>
<dbReference type="InterPro" id="IPR059214">
    <property type="entry name" value="MSC_0882-like"/>
</dbReference>
<dbReference type="OrthoDB" id="9982477at2"/>
<keyword evidence="1" id="KW-0472">Membrane</keyword>
<dbReference type="Proteomes" id="UP000012984">
    <property type="component" value="Chromosome"/>
</dbReference>
<sequence>MDSEFPIVAQQEQLQIDNNNLVSSIKFENGLSSLKKFICFRKLKNRFFIYSSGFLIILLIVLIFKVNWALGFIDYLNSIKVNIITRQIVIEKHWLLYVLLSFSILILGFIFLINLINLQQLKIGIKTYKKNQNNRGIPFFAKQQYKKQTQKKYYVSWFCLTIYWLILITTIAYTLYSFYLLKKLDWKLLFNHNKTFYLFTLSLFIVIVLYQIWSLICIKYVKENLENTYATQFFTVDELQHIKRAANRIGKWTFIITIILTVIIISIFFIFFKVERRKLSDIAKLFTAFRK</sequence>
<evidence type="ECO:0000313" key="2">
    <source>
        <dbReference type="EMBL" id="AGJ90725.1"/>
    </source>
</evidence>
<dbReference type="KEGG" id="mput:MPUT9231_3010"/>
<name>M9WGZ4_9MOLU</name>
<dbReference type="RefSeq" id="WP_015587343.1">
    <property type="nucleotide sequence ID" value="NC_021083.1"/>
</dbReference>
<keyword evidence="1" id="KW-1133">Transmembrane helix</keyword>
<gene>
    <name evidence="2" type="ORF">MPUT9231_3010</name>
</gene>
<dbReference type="eggNOG" id="ENOG5033VUA">
    <property type="taxonomic scope" value="Bacteria"/>
</dbReference>